<accession>A0AAD4KA44</accession>
<proteinExistence type="predicted"/>
<organism evidence="1 2">
    <name type="scientific">Drosophila rubida</name>
    <dbReference type="NCBI Taxonomy" id="30044"/>
    <lineage>
        <taxon>Eukaryota</taxon>
        <taxon>Metazoa</taxon>
        <taxon>Ecdysozoa</taxon>
        <taxon>Arthropoda</taxon>
        <taxon>Hexapoda</taxon>
        <taxon>Insecta</taxon>
        <taxon>Pterygota</taxon>
        <taxon>Neoptera</taxon>
        <taxon>Endopterygota</taxon>
        <taxon>Diptera</taxon>
        <taxon>Brachycera</taxon>
        <taxon>Muscomorpha</taxon>
        <taxon>Ephydroidea</taxon>
        <taxon>Drosophilidae</taxon>
        <taxon>Drosophila</taxon>
    </lineage>
</organism>
<evidence type="ECO:0000313" key="2">
    <source>
        <dbReference type="Proteomes" id="UP001200034"/>
    </source>
</evidence>
<dbReference type="AlphaFoldDB" id="A0AAD4KA44"/>
<keyword evidence="2" id="KW-1185">Reference proteome</keyword>
<dbReference type="EMBL" id="JAJJHW010000095">
    <property type="protein sequence ID" value="KAH8387181.1"/>
    <property type="molecule type" value="Genomic_DNA"/>
</dbReference>
<comment type="caution">
    <text evidence="1">The sequence shown here is derived from an EMBL/GenBank/DDBJ whole genome shotgun (WGS) entry which is preliminary data.</text>
</comment>
<protein>
    <submittedName>
        <fullName evidence="1">Uncharacterized protein</fullName>
    </submittedName>
</protein>
<gene>
    <name evidence="1" type="ORF">KR093_005422</name>
</gene>
<dbReference type="Proteomes" id="UP001200034">
    <property type="component" value="Unassembled WGS sequence"/>
</dbReference>
<name>A0AAD4KA44_9MUSC</name>
<evidence type="ECO:0000313" key="1">
    <source>
        <dbReference type="EMBL" id="KAH8387181.1"/>
    </source>
</evidence>
<sequence length="123" mass="13887">MYAVNMEPRNNFKKEKTLAAVGLVKKQIVLKENKVPEPAAFEVFPGTESTNKKEKKSAKAEVKRIIKEANQEHNSKDPEMKILQASSGNPIKYVQGKICKTCGKEHKLKHKRIDGAKKNKSKK</sequence>
<reference evidence="1" key="1">
    <citation type="journal article" date="2021" name="Mol. Ecol. Resour.">
        <title>Phylogenomic analyses of the genus Drosophila reveals genomic signals of climate adaptation.</title>
        <authorList>
            <person name="Li F."/>
            <person name="Rane R.V."/>
            <person name="Luria V."/>
            <person name="Xiong Z."/>
            <person name="Chen J."/>
            <person name="Li Z."/>
            <person name="Catullo R.A."/>
            <person name="Griffin P.C."/>
            <person name="Schiffer M."/>
            <person name="Pearce S."/>
            <person name="Lee S.F."/>
            <person name="McElroy K."/>
            <person name="Stocker A."/>
            <person name="Shirriffs J."/>
            <person name="Cockerell F."/>
            <person name="Coppin C."/>
            <person name="Sgro C.M."/>
            <person name="Karger A."/>
            <person name="Cain J.W."/>
            <person name="Weber J.A."/>
            <person name="Santpere G."/>
            <person name="Kirschner M.W."/>
            <person name="Hoffmann A.A."/>
            <person name="Oakeshott J.G."/>
            <person name="Zhang G."/>
        </authorList>
    </citation>
    <scope>NUCLEOTIDE SEQUENCE</scope>
    <source>
        <strain evidence="1">BGI-SZ-2011g</strain>
    </source>
</reference>